<dbReference type="EMBL" id="CP042382">
    <property type="protein sequence ID" value="QEA39285.1"/>
    <property type="molecule type" value="Genomic_DNA"/>
</dbReference>
<keyword evidence="3" id="KW-1185">Reference proteome</keyword>
<feature type="transmembrane region" description="Helical" evidence="1">
    <location>
        <begin position="62"/>
        <end position="91"/>
    </location>
</feature>
<dbReference type="OrthoDB" id="2955631at2"/>
<dbReference type="KEGG" id="paur:FGL86_09500"/>
<keyword evidence="1" id="KW-0472">Membrane</keyword>
<keyword evidence="1" id="KW-1133">Transmembrane helix</keyword>
<keyword evidence="1" id="KW-0812">Transmembrane</keyword>
<feature type="transmembrane region" description="Helical" evidence="1">
    <location>
        <begin position="112"/>
        <end position="131"/>
    </location>
</feature>
<gene>
    <name evidence="2" type="ORF">FGL86_09500</name>
</gene>
<sequence length="454" mass="51162">MLSQFFHPIRLLRRYRQSIAFLPSLLAVAYLLLGLLAVVPNIDNDTLPGFLEWLDFKDPGTARSLLSTLIAGMISLMVFSFSMVMTVLSQAGSSFSQKLVFGLVSKREHQRVLGHYLGTILFVLILLMVPFKGETPTLWRSLGVYLGVAMVVHCLGLFVYFIHSVSQSVQINAVTQGLHQSTKDSLEKVRSLMDSPRWRHLGAHPHIQNRHYLINAHQSGYIQQVDLEKLAKLAEEVGAVIHLNFTFGDYTVVDFPLFKVEMEDNDDAATPDADKIDEEFRTAVLTTLTYVQGESVEDLYINGLTQLMEIAIKGLSPGINEPGIARLCIHQLTELLARRLKLEPSNILVDDRGHTRVTWKTQRFDSLLYRLFTPILHYGKEDISINLALLKALKTLSNFAKHDDLDAIQGHADRVIAVLASLTQDSLDRQFIQERLNSGEHRLKLPITLPTEKD</sequence>
<proteinExistence type="predicted"/>
<dbReference type="InterPro" id="IPR018723">
    <property type="entry name" value="DUF2254_membrane"/>
</dbReference>
<dbReference type="Proteomes" id="UP000321272">
    <property type="component" value="Chromosome"/>
</dbReference>
<evidence type="ECO:0000256" key="1">
    <source>
        <dbReference type="SAM" id="Phobius"/>
    </source>
</evidence>
<protein>
    <submittedName>
        <fullName evidence="2">DUF2254 domain-containing protein</fullName>
    </submittedName>
</protein>
<feature type="transmembrane region" description="Helical" evidence="1">
    <location>
        <begin position="20"/>
        <end position="42"/>
    </location>
</feature>
<evidence type="ECO:0000313" key="3">
    <source>
        <dbReference type="Proteomes" id="UP000321272"/>
    </source>
</evidence>
<accession>A0A5B8SUT0</accession>
<feature type="transmembrane region" description="Helical" evidence="1">
    <location>
        <begin position="143"/>
        <end position="162"/>
    </location>
</feature>
<reference evidence="2 3" key="1">
    <citation type="submission" date="2019-06" db="EMBL/GenBank/DDBJ databases">
        <title>Genome analyses of bacteria isolated from kimchi.</title>
        <authorList>
            <person name="Lee S."/>
            <person name="Ahn S."/>
            <person name="Roh S."/>
        </authorList>
    </citation>
    <scope>NUCLEOTIDE SEQUENCE [LARGE SCALE GENOMIC DNA]</scope>
    <source>
        <strain evidence="2 3">CBA4606</strain>
    </source>
</reference>
<dbReference type="Pfam" id="PF10011">
    <property type="entry name" value="DUF2254"/>
    <property type="match status" value="1"/>
</dbReference>
<dbReference type="AlphaFoldDB" id="A0A5B8SUT0"/>
<dbReference type="RefSeq" id="WP_147184337.1">
    <property type="nucleotide sequence ID" value="NZ_CP042382.1"/>
</dbReference>
<organism evidence="2 3">
    <name type="scientific">Pistricoccus aurantiacus</name>
    <dbReference type="NCBI Taxonomy" id="1883414"/>
    <lineage>
        <taxon>Bacteria</taxon>
        <taxon>Pseudomonadati</taxon>
        <taxon>Pseudomonadota</taxon>
        <taxon>Gammaproteobacteria</taxon>
        <taxon>Oceanospirillales</taxon>
        <taxon>Halomonadaceae</taxon>
        <taxon>Pistricoccus</taxon>
    </lineage>
</organism>
<evidence type="ECO:0000313" key="2">
    <source>
        <dbReference type="EMBL" id="QEA39285.1"/>
    </source>
</evidence>
<name>A0A5B8SUT0_9GAMM</name>